<dbReference type="CDD" id="cd16473">
    <property type="entry name" value="RING-H2_RNF103"/>
    <property type="match status" value="1"/>
</dbReference>
<dbReference type="Gene3D" id="3.50.30.30">
    <property type="match status" value="1"/>
</dbReference>
<dbReference type="FunFam" id="3.30.40.10:FF:000388">
    <property type="entry name" value="Putative RING zinc finger domain superfamily protein"/>
    <property type="match status" value="1"/>
</dbReference>
<dbReference type="OrthoDB" id="8062037at2759"/>
<feature type="compositionally biased region" description="Acidic residues" evidence="6">
    <location>
        <begin position="451"/>
        <end position="462"/>
    </location>
</feature>
<keyword evidence="5" id="KW-0863">Zinc-finger</keyword>
<dbReference type="Gene3D" id="3.30.40.10">
    <property type="entry name" value="Zinc/RING finger domain, C3HC4 (zinc finger)"/>
    <property type="match status" value="1"/>
</dbReference>
<dbReference type="AlphaFoldDB" id="A0A1Y2BJ59"/>
<evidence type="ECO:0000256" key="7">
    <source>
        <dbReference type="SAM" id="SignalP"/>
    </source>
</evidence>
<accession>A0A1Y2BJ59</accession>
<evidence type="ECO:0000259" key="8">
    <source>
        <dbReference type="PROSITE" id="PS50089"/>
    </source>
</evidence>
<dbReference type="InterPro" id="IPR003137">
    <property type="entry name" value="PA_domain"/>
</dbReference>
<dbReference type="GO" id="GO:0016020">
    <property type="term" value="C:membrane"/>
    <property type="evidence" value="ECO:0007669"/>
    <property type="project" value="UniProtKB-SubCell"/>
</dbReference>
<dbReference type="InterPro" id="IPR001841">
    <property type="entry name" value="Znf_RING"/>
</dbReference>
<dbReference type="SUPFAM" id="SSF52025">
    <property type="entry name" value="PA domain"/>
    <property type="match status" value="1"/>
</dbReference>
<feature type="chain" id="PRO_5012688802" description="RING-type domain-containing protein" evidence="7">
    <location>
        <begin position="20"/>
        <end position="530"/>
    </location>
</feature>
<evidence type="ECO:0000256" key="6">
    <source>
        <dbReference type="SAM" id="MobiDB-lite"/>
    </source>
</evidence>
<feature type="compositionally biased region" description="Basic and acidic residues" evidence="6">
    <location>
        <begin position="310"/>
        <end position="319"/>
    </location>
</feature>
<dbReference type="GO" id="GO:0006511">
    <property type="term" value="P:ubiquitin-dependent protein catabolic process"/>
    <property type="evidence" value="ECO:0007669"/>
    <property type="project" value="TreeGrafter"/>
</dbReference>
<evidence type="ECO:0000313" key="9">
    <source>
        <dbReference type="EMBL" id="ORY34630.1"/>
    </source>
</evidence>
<dbReference type="GO" id="GO:0008270">
    <property type="term" value="F:zinc ion binding"/>
    <property type="evidence" value="ECO:0007669"/>
    <property type="project" value="UniProtKB-KW"/>
</dbReference>
<dbReference type="Pfam" id="PF13639">
    <property type="entry name" value="zf-RING_2"/>
    <property type="match status" value="1"/>
</dbReference>
<dbReference type="Proteomes" id="UP000193986">
    <property type="component" value="Unassembled WGS sequence"/>
</dbReference>
<keyword evidence="4" id="KW-0472">Membrane</keyword>
<feature type="signal peptide" evidence="7">
    <location>
        <begin position="1"/>
        <end position="19"/>
    </location>
</feature>
<dbReference type="InParanoid" id="A0A1Y2BJ59"/>
<feature type="compositionally biased region" description="Low complexity" evidence="6">
    <location>
        <begin position="510"/>
        <end position="522"/>
    </location>
</feature>
<feature type="compositionally biased region" description="Low complexity" evidence="6">
    <location>
        <begin position="353"/>
        <end position="368"/>
    </location>
</feature>
<dbReference type="FunCoup" id="A0A1Y2BJ59">
    <property type="interactions" value="313"/>
</dbReference>
<evidence type="ECO:0000256" key="5">
    <source>
        <dbReference type="PROSITE-ProRule" id="PRU00175"/>
    </source>
</evidence>
<dbReference type="PROSITE" id="PS50089">
    <property type="entry name" value="ZF_RING_2"/>
    <property type="match status" value="1"/>
</dbReference>
<dbReference type="GO" id="GO:0005737">
    <property type="term" value="C:cytoplasm"/>
    <property type="evidence" value="ECO:0007669"/>
    <property type="project" value="TreeGrafter"/>
</dbReference>
<keyword evidence="3" id="KW-1133">Transmembrane helix</keyword>
<evidence type="ECO:0000256" key="4">
    <source>
        <dbReference type="ARBA" id="ARBA00023136"/>
    </source>
</evidence>
<dbReference type="GO" id="GO:0061630">
    <property type="term" value="F:ubiquitin protein ligase activity"/>
    <property type="evidence" value="ECO:0007669"/>
    <property type="project" value="TreeGrafter"/>
</dbReference>
<dbReference type="Pfam" id="PF02225">
    <property type="entry name" value="PA"/>
    <property type="match status" value="1"/>
</dbReference>
<feature type="region of interest" description="Disordered" evidence="6">
    <location>
        <begin position="310"/>
        <end position="373"/>
    </location>
</feature>
<protein>
    <recommendedName>
        <fullName evidence="8">RING-type domain-containing protein</fullName>
    </recommendedName>
</protein>
<keyword evidence="2" id="KW-0812">Transmembrane</keyword>
<reference evidence="9 10" key="1">
    <citation type="submission" date="2016-07" db="EMBL/GenBank/DDBJ databases">
        <title>Pervasive Adenine N6-methylation of Active Genes in Fungi.</title>
        <authorList>
            <consortium name="DOE Joint Genome Institute"/>
            <person name="Mondo S.J."/>
            <person name="Dannebaum R.O."/>
            <person name="Kuo R.C."/>
            <person name="Labutti K."/>
            <person name="Haridas S."/>
            <person name="Kuo A."/>
            <person name="Salamov A."/>
            <person name="Ahrendt S.R."/>
            <person name="Lipzen A."/>
            <person name="Sullivan W."/>
            <person name="Andreopoulos W.B."/>
            <person name="Clum A."/>
            <person name="Lindquist E."/>
            <person name="Daum C."/>
            <person name="Ramamoorthy G.K."/>
            <person name="Gryganskyi A."/>
            <person name="Culley D."/>
            <person name="Magnuson J.K."/>
            <person name="James T.Y."/>
            <person name="O'Malley M.A."/>
            <person name="Stajich J.E."/>
            <person name="Spatafora J.W."/>
            <person name="Visel A."/>
            <person name="Grigoriev I.V."/>
        </authorList>
    </citation>
    <scope>NUCLEOTIDE SEQUENCE [LARGE SCALE GENOMIC DNA]</scope>
    <source>
        <strain evidence="9 10">68-887.2</strain>
    </source>
</reference>
<keyword evidence="5" id="KW-0479">Metal-binding</keyword>
<dbReference type="PANTHER" id="PTHR22765:SF416">
    <property type="entry name" value="E3 UBIQUITIN-PROTEIN LIGASE GODZILLA"/>
    <property type="match status" value="1"/>
</dbReference>
<gene>
    <name evidence="9" type="ORF">BCR39DRAFT_513675</name>
</gene>
<comment type="subcellular location">
    <subcellularLocation>
        <location evidence="1">Membrane</location>
    </subcellularLocation>
</comment>
<evidence type="ECO:0000313" key="10">
    <source>
        <dbReference type="Proteomes" id="UP000193986"/>
    </source>
</evidence>
<evidence type="ECO:0000256" key="3">
    <source>
        <dbReference type="ARBA" id="ARBA00022989"/>
    </source>
</evidence>
<name>A0A1Y2BJ59_9TREE</name>
<dbReference type="STRING" id="71784.A0A1Y2BJ59"/>
<evidence type="ECO:0000256" key="1">
    <source>
        <dbReference type="ARBA" id="ARBA00004370"/>
    </source>
</evidence>
<feature type="region of interest" description="Disordered" evidence="6">
    <location>
        <begin position="430"/>
        <end position="463"/>
    </location>
</feature>
<keyword evidence="7" id="KW-0732">Signal</keyword>
<proteinExistence type="predicted"/>
<keyword evidence="5" id="KW-0862">Zinc</keyword>
<dbReference type="EMBL" id="MCFC01000002">
    <property type="protein sequence ID" value="ORY34630.1"/>
    <property type="molecule type" value="Genomic_DNA"/>
</dbReference>
<dbReference type="SMART" id="SM00184">
    <property type="entry name" value="RING"/>
    <property type="match status" value="1"/>
</dbReference>
<feature type="domain" description="RING-type" evidence="8">
    <location>
        <begin position="385"/>
        <end position="427"/>
    </location>
</feature>
<organism evidence="9 10">
    <name type="scientific">Naematelia encephala</name>
    <dbReference type="NCBI Taxonomy" id="71784"/>
    <lineage>
        <taxon>Eukaryota</taxon>
        <taxon>Fungi</taxon>
        <taxon>Dikarya</taxon>
        <taxon>Basidiomycota</taxon>
        <taxon>Agaricomycotina</taxon>
        <taxon>Tremellomycetes</taxon>
        <taxon>Tremellales</taxon>
        <taxon>Naemateliaceae</taxon>
        <taxon>Naematelia</taxon>
    </lineage>
</organism>
<evidence type="ECO:0000256" key="2">
    <source>
        <dbReference type="ARBA" id="ARBA00022692"/>
    </source>
</evidence>
<feature type="region of interest" description="Disordered" evidence="6">
    <location>
        <begin position="486"/>
        <end position="530"/>
    </location>
</feature>
<keyword evidence="10" id="KW-1185">Reference proteome</keyword>
<dbReference type="InterPro" id="IPR051826">
    <property type="entry name" value="E3_ubiquitin-ligase_domain"/>
</dbReference>
<dbReference type="InterPro" id="IPR013083">
    <property type="entry name" value="Znf_RING/FYVE/PHD"/>
</dbReference>
<comment type="caution">
    <text evidence="9">The sequence shown here is derived from an EMBL/GenBank/DDBJ whole genome shotgun (WGS) entry which is preliminary data.</text>
</comment>
<dbReference type="SUPFAM" id="SSF57850">
    <property type="entry name" value="RING/U-box"/>
    <property type="match status" value="1"/>
</dbReference>
<sequence>MRSTTVSLFSLALGLMAYAAVPSQPILSDGFELGGAILYGIADPPRLPMTSRGEGQGWLARWLSMGGEGNVIVQIGNSNLSMPHRPAAFPSHLYPPTSLPLSGFLTPFISLPPPRDSTTRVYDHSLACLPPAFPPIRYTPPSPPYTIALIERGGCDFATKVRAAQERGAAGVIVGDMKAREGETREEGLRRGGLITMFHPDDTDSIFIPSVFVSRASYLELLGLFANHTDSGRTEGKGLWVELGEGADEGGALSSLLSFALLMPSLFLLATIAVHRVRVARQREKDRAPPLVVLSLPERIWTPDIVWEKDDSSDSESIKSTKAGPTVSIPPPPPISPSDVRTPPAVSISDPFVTSSSTAATPSVVAATRKPRKKSQTKYFSKDECAICMDSFNRGDVVRILPCGHVFHKDECDEWLLKWRKLCPTCRADVTLPPGASVQGSKLTPVAAHDETEDDDEVEEEQSWSSRFRHTLADWRSRVFGRRVRLEGDEEEAGERTPLVNRSRAGSEANNQNQNQDQNQNQTRRNEGTV</sequence>
<dbReference type="InterPro" id="IPR046450">
    <property type="entry name" value="PA_dom_sf"/>
</dbReference>
<dbReference type="PANTHER" id="PTHR22765">
    <property type="entry name" value="RING FINGER AND PROTEASE ASSOCIATED DOMAIN-CONTAINING"/>
    <property type="match status" value="1"/>
</dbReference>